<dbReference type="Proteomes" id="UP000029629">
    <property type="component" value="Unassembled WGS sequence"/>
</dbReference>
<evidence type="ECO:0000256" key="1">
    <source>
        <dbReference type="ARBA" id="ARBA00022977"/>
    </source>
</evidence>
<dbReference type="Pfam" id="PF02769">
    <property type="entry name" value="AIRS_C"/>
    <property type="match status" value="1"/>
</dbReference>
<dbReference type="SUPFAM" id="SSF56042">
    <property type="entry name" value="PurM C-terminal domain-like"/>
    <property type="match status" value="1"/>
</dbReference>
<dbReference type="EC" id="2.7.4.16" evidence="2"/>
<feature type="binding site" evidence="2">
    <location>
        <position position="121"/>
    </location>
    <ligand>
        <name>Mg(2+)</name>
        <dbReference type="ChEBI" id="CHEBI:18420"/>
        <label>1</label>
    </ligand>
</feature>
<feature type="binding site" evidence="2">
    <location>
        <position position="74"/>
    </location>
    <ligand>
        <name>Mg(2+)</name>
        <dbReference type="ChEBI" id="CHEBI:18420"/>
        <label>4</label>
    </ligand>
</feature>
<dbReference type="AlphaFoldDB" id="A0A095ZB02"/>
<dbReference type="RefSeq" id="WP_036558056.1">
    <property type="nucleotide sequence ID" value="NZ_JRNI01000013.1"/>
</dbReference>
<feature type="binding site" evidence="2">
    <location>
        <position position="219"/>
    </location>
    <ligand>
        <name>Mg(2+)</name>
        <dbReference type="ChEBI" id="CHEBI:18420"/>
        <label>5</label>
    </ligand>
</feature>
<dbReference type="SUPFAM" id="SSF55326">
    <property type="entry name" value="PurM N-terminal domain-like"/>
    <property type="match status" value="1"/>
</dbReference>
<dbReference type="InterPro" id="IPR036676">
    <property type="entry name" value="PurM-like_C_sf"/>
</dbReference>
<dbReference type="HAMAP" id="MF_02128">
    <property type="entry name" value="TMP_kinase"/>
    <property type="match status" value="1"/>
</dbReference>
<feature type="binding site" evidence="2">
    <location>
        <position position="146"/>
    </location>
    <ligand>
        <name>ATP</name>
        <dbReference type="ChEBI" id="CHEBI:30616"/>
    </ligand>
</feature>
<dbReference type="GO" id="GO:0009229">
    <property type="term" value="P:thiamine diphosphate biosynthetic process"/>
    <property type="evidence" value="ECO:0007669"/>
    <property type="project" value="UniProtKB-UniRule"/>
</dbReference>
<evidence type="ECO:0000259" key="4">
    <source>
        <dbReference type="Pfam" id="PF02769"/>
    </source>
</evidence>
<dbReference type="CDD" id="cd02194">
    <property type="entry name" value="ThiL"/>
    <property type="match status" value="1"/>
</dbReference>
<evidence type="ECO:0000259" key="3">
    <source>
        <dbReference type="Pfam" id="PF00586"/>
    </source>
</evidence>
<feature type="binding site" evidence="2">
    <location>
        <position position="53"/>
    </location>
    <ligand>
        <name>substrate</name>
    </ligand>
</feature>
<dbReference type="InterPro" id="IPR006283">
    <property type="entry name" value="ThiL-like"/>
</dbReference>
<feature type="binding site" evidence="2">
    <location>
        <begin position="120"/>
        <end position="121"/>
    </location>
    <ligand>
        <name>ATP</name>
        <dbReference type="ChEBI" id="CHEBI:30616"/>
    </ligand>
</feature>
<evidence type="ECO:0000256" key="2">
    <source>
        <dbReference type="HAMAP-Rule" id="MF_02128"/>
    </source>
</evidence>
<dbReference type="GO" id="GO:0009228">
    <property type="term" value="P:thiamine biosynthetic process"/>
    <property type="evidence" value="ECO:0007669"/>
    <property type="project" value="UniProtKB-KW"/>
</dbReference>
<keyword evidence="2" id="KW-0067">ATP-binding</keyword>
<keyword evidence="2" id="KW-0460">Magnesium</keyword>
<comment type="pathway">
    <text evidence="2">Cofactor biosynthesis; thiamine diphosphate biosynthesis; thiamine diphosphate from thiamine phosphate: step 1/1.</text>
</comment>
<dbReference type="EMBL" id="JRNI01000013">
    <property type="protein sequence ID" value="KGF31541.1"/>
    <property type="molecule type" value="Genomic_DNA"/>
</dbReference>
<reference evidence="5 6" key="1">
    <citation type="submission" date="2014-07" db="EMBL/GenBank/DDBJ databases">
        <authorList>
            <person name="McCorrison J."/>
            <person name="Sanka R."/>
            <person name="Torralba M."/>
            <person name="Gillis M."/>
            <person name="Haft D.H."/>
            <person name="Methe B."/>
            <person name="Sutton G."/>
            <person name="Nelson K.E."/>
        </authorList>
    </citation>
    <scope>NUCLEOTIDE SEQUENCE [LARGE SCALE GENOMIC DNA]</scope>
    <source>
        <strain evidence="5 6">DNF00040</strain>
    </source>
</reference>
<keyword evidence="2" id="KW-0547">Nucleotide-binding</keyword>
<evidence type="ECO:0000313" key="6">
    <source>
        <dbReference type="Proteomes" id="UP000029629"/>
    </source>
</evidence>
<dbReference type="InterPro" id="IPR016188">
    <property type="entry name" value="PurM-like_N"/>
</dbReference>
<dbReference type="Gene3D" id="3.90.650.10">
    <property type="entry name" value="PurM-like C-terminal domain"/>
    <property type="match status" value="1"/>
</dbReference>
<dbReference type="PIRSF" id="PIRSF005303">
    <property type="entry name" value="Thiam_monoph_kin"/>
    <property type="match status" value="1"/>
</dbReference>
<comment type="function">
    <text evidence="2">Catalyzes the ATP-dependent phosphorylation of thiamine-monophosphate (TMP) to form thiamine-pyrophosphate (TPP), the active form of vitamin B1.</text>
</comment>
<dbReference type="OrthoDB" id="9802811at2"/>
<dbReference type="GO" id="GO:0009030">
    <property type="term" value="F:thiamine-phosphate kinase activity"/>
    <property type="evidence" value="ECO:0007669"/>
    <property type="project" value="UniProtKB-UniRule"/>
</dbReference>
<feature type="binding site" evidence="2">
    <location>
        <position position="322"/>
    </location>
    <ligand>
        <name>substrate</name>
    </ligand>
</feature>
<protein>
    <recommendedName>
        <fullName evidence="2">Thiamine-monophosphate kinase</fullName>
        <shortName evidence="2">TMP kinase</shortName>
        <shortName evidence="2">Thiamine-phosphate kinase</shortName>
        <ecNumber evidence="2">2.7.4.16</ecNumber>
    </recommendedName>
</protein>
<name>A0A095ZB02_9BURK</name>
<dbReference type="NCBIfam" id="TIGR01379">
    <property type="entry name" value="thiL"/>
    <property type="match status" value="1"/>
</dbReference>
<dbReference type="UniPathway" id="UPA00060">
    <property type="reaction ID" value="UER00142"/>
</dbReference>
<dbReference type="Pfam" id="PF00586">
    <property type="entry name" value="AIRS"/>
    <property type="match status" value="1"/>
</dbReference>
<organism evidence="5 6">
    <name type="scientific">Oligella urethralis DNF00040</name>
    <dbReference type="NCBI Taxonomy" id="1401065"/>
    <lineage>
        <taxon>Bacteria</taxon>
        <taxon>Pseudomonadati</taxon>
        <taxon>Pseudomonadota</taxon>
        <taxon>Betaproteobacteria</taxon>
        <taxon>Burkholderiales</taxon>
        <taxon>Alcaligenaceae</taxon>
        <taxon>Oligella</taxon>
    </lineage>
</organism>
<feature type="binding site" evidence="2">
    <location>
        <position position="46"/>
    </location>
    <ligand>
        <name>Mg(2+)</name>
        <dbReference type="ChEBI" id="CHEBI:18420"/>
        <label>1</label>
    </ligand>
</feature>
<feature type="binding site" evidence="2">
    <location>
        <position position="30"/>
    </location>
    <ligand>
        <name>Mg(2+)</name>
        <dbReference type="ChEBI" id="CHEBI:18420"/>
        <label>3</label>
    </ligand>
</feature>
<sequence length="326" mass="34990">MDEFALIRQYFSHSTASIAKSASYVGVGDDCAALQPPQGELVICKDVLIEGRHFFSDVDPFLLGHKALAVNLSDIAAMAAKPIACLLGLALPRADEAWLEAFSRGFNRLAERYDCALVGGDTTRSDAGIFISVTALGLAQQPLPLRANAQIGDDLWVSGDLGSPNIALGLLLKQQQASLSEQELALLAATRLRLEQPEPQVHLGQLLRPYVHAMIDISDGVLQDLSHLLTASQLGAIVYAEQLPMHPALQAVEAKHALEAVLAGGDEYQLCFSAAPDYRRQIEQCALQAGTAVQRIGQITAARELILLDAAGQVVENLPQGFNHFP</sequence>
<comment type="caution">
    <text evidence="5">The sequence shown here is derived from an EMBL/GenBank/DDBJ whole genome shotgun (WGS) entry which is preliminary data.</text>
</comment>
<dbReference type="GO" id="GO:0000287">
    <property type="term" value="F:magnesium ion binding"/>
    <property type="evidence" value="ECO:0007669"/>
    <property type="project" value="UniProtKB-UniRule"/>
</dbReference>
<feature type="binding site" evidence="2">
    <location>
        <position position="266"/>
    </location>
    <ligand>
        <name>substrate</name>
    </ligand>
</feature>
<dbReference type="Gene3D" id="3.30.1330.10">
    <property type="entry name" value="PurM-like, N-terminal domain"/>
    <property type="match status" value="1"/>
</dbReference>
<feature type="binding site" evidence="2">
    <location>
        <position position="46"/>
    </location>
    <ligand>
        <name>Mg(2+)</name>
        <dbReference type="ChEBI" id="CHEBI:18420"/>
        <label>2</label>
    </ligand>
</feature>
<proteinExistence type="inferred from homology"/>
<evidence type="ECO:0000313" key="5">
    <source>
        <dbReference type="EMBL" id="KGF31541.1"/>
    </source>
</evidence>
<feature type="binding site" evidence="2">
    <location>
        <position position="216"/>
    </location>
    <ligand>
        <name>Mg(2+)</name>
        <dbReference type="ChEBI" id="CHEBI:18420"/>
        <label>3</label>
    </ligand>
</feature>
<keyword evidence="2" id="KW-0479">Metal-binding</keyword>
<dbReference type="eggNOG" id="COG0611">
    <property type="taxonomic scope" value="Bacteria"/>
</dbReference>
<comment type="miscellaneous">
    <text evidence="2">Reaction mechanism of ThiL seems to utilize a direct, inline transfer of the gamma-phosphate of ATP to TMP rather than a phosphorylated enzyme intermediate.</text>
</comment>
<gene>
    <name evidence="2" type="primary">thiL</name>
    <name evidence="5" type="ORF">HMPREF2130_03335</name>
</gene>
<feature type="domain" description="PurM-like N-terminal" evidence="3">
    <location>
        <begin position="28"/>
        <end position="138"/>
    </location>
</feature>
<keyword evidence="2" id="KW-0808">Transferase</keyword>
<dbReference type="PANTHER" id="PTHR30270">
    <property type="entry name" value="THIAMINE-MONOPHOSPHATE KINASE"/>
    <property type="match status" value="1"/>
</dbReference>
<comment type="similarity">
    <text evidence="2">Belongs to the thiamine-monophosphate kinase family.</text>
</comment>
<dbReference type="InterPro" id="IPR010918">
    <property type="entry name" value="PurM-like_C_dom"/>
</dbReference>
<accession>A0A095ZB02</accession>
<dbReference type="InterPro" id="IPR036921">
    <property type="entry name" value="PurM-like_N_sf"/>
</dbReference>
<feature type="binding site" evidence="2">
    <location>
        <position position="74"/>
    </location>
    <ligand>
        <name>Mg(2+)</name>
        <dbReference type="ChEBI" id="CHEBI:18420"/>
        <label>2</label>
    </ligand>
</feature>
<feature type="binding site" evidence="2">
    <location>
        <position position="30"/>
    </location>
    <ligand>
        <name>Mg(2+)</name>
        <dbReference type="ChEBI" id="CHEBI:18420"/>
        <label>4</label>
    </ligand>
</feature>
<feature type="domain" description="PurM-like C-terminal" evidence="4">
    <location>
        <begin position="152"/>
        <end position="305"/>
    </location>
</feature>
<feature type="binding site" evidence="2">
    <location>
        <position position="74"/>
    </location>
    <ligand>
        <name>Mg(2+)</name>
        <dbReference type="ChEBI" id="CHEBI:18420"/>
        <label>3</label>
    </ligand>
</feature>
<dbReference type="GO" id="GO:0005524">
    <property type="term" value="F:ATP binding"/>
    <property type="evidence" value="ECO:0007669"/>
    <property type="project" value="UniProtKB-UniRule"/>
</dbReference>
<feature type="binding site" evidence="2">
    <location>
        <position position="218"/>
    </location>
    <ligand>
        <name>ATP</name>
        <dbReference type="ChEBI" id="CHEBI:30616"/>
    </ligand>
</feature>
<comment type="catalytic activity">
    <reaction evidence="2">
        <text>thiamine phosphate + ATP = thiamine diphosphate + ADP</text>
        <dbReference type="Rhea" id="RHEA:15913"/>
        <dbReference type="ChEBI" id="CHEBI:30616"/>
        <dbReference type="ChEBI" id="CHEBI:37575"/>
        <dbReference type="ChEBI" id="CHEBI:58937"/>
        <dbReference type="ChEBI" id="CHEBI:456216"/>
        <dbReference type="EC" id="2.7.4.16"/>
    </reaction>
</comment>
<keyword evidence="2 5" id="KW-0418">Kinase</keyword>
<keyword evidence="6" id="KW-1185">Reference proteome</keyword>
<dbReference type="PANTHER" id="PTHR30270:SF0">
    <property type="entry name" value="THIAMINE-MONOPHOSPHATE KINASE"/>
    <property type="match status" value="1"/>
</dbReference>
<comment type="caution">
    <text evidence="2">Lacks conserved residue(s) required for the propagation of feature annotation.</text>
</comment>
<keyword evidence="1 2" id="KW-0784">Thiamine biosynthesis</keyword>